<dbReference type="EMBL" id="CAXJIO010000012">
    <property type="protein sequence ID" value="CAL2103360.1"/>
    <property type="molecule type" value="Genomic_DNA"/>
</dbReference>
<comment type="caution">
    <text evidence="1">The sequence shown here is derived from an EMBL/GenBank/DDBJ whole genome shotgun (WGS) entry which is preliminary data.</text>
</comment>
<name>A0ABM9PCX7_9FLAO</name>
<dbReference type="Proteomes" id="UP001497527">
    <property type="component" value="Unassembled WGS sequence"/>
</dbReference>
<proteinExistence type="predicted"/>
<evidence type="ECO:0000313" key="1">
    <source>
        <dbReference type="EMBL" id="CAL2103360.1"/>
    </source>
</evidence>
<accession>A0ABM9PCX7</accession>
<protein>
    <submittedName>
        <fullName evidence="1">Uncharacterized protein</fullName>
    </submittedName>
</protein>
<evidence type="ECO:0000313" key="2">
    <source>
        <dbReference type="Proteomes" id="UP001497527"/>
    </source>
</evidence>
<organism evidence="1 2">
    <name type="scientific">Tenacibaculum polynesiense</name>
    <dbReference type="NCBI Taxonomy" id="3137857"/>
    <lineage>
        <taxon>Bacteria</taxon>
        <taxon>Pseudomonadati</taxon>
        <taxon>Bacteroidota</taxon>
        <taxon>Flavobacteriia</taxon>
        <taxon>Flavobacteriales</taxon>
        <taxon>Flavobacteriaceae</taxon>
        <taxon>Tenacibaculum</taxon>
    </lineage>
</organism>
<sequence>MLKNDLYKERYFMYLLFGDCNSKLFSDVTYFCKLLKFKK</sequence>
<gene>
    <name evidence="1" type="ORF">T190423A01A_30474</name>
</gene>
<keyword evidence="2" id="KW-1185">Reference proteome</keyword>
<reference evidence="1 2" key="1">
    <citation type="submission" date="2024-05" db="EMBL/GenBank/DDBJ databases">
        <authorList>
            <person name="Duchaud E."/>
        </authorList>
    </citation>
    <scope>NUCLEOTIDE SEQUENCE [LARGE SCALE GENOMIC DNA]</scope>
    <source>
        <strain evidence="1">Ena-SAMPLE-TAB-13-05-2024-13:56:06:370-140308</strain>
    </source>
</reference>